<reference evidence="2" key="2">
    <citation type="submission" date="2020-11" db="EMBL/GenBank/DDBJ databases">
        <authorList>
            <person name="McCartney M.A."/>
            <person name="Auch B."/>
            <person name="Kono T."/>
            <person name="Mallez S."/>
            <person name="Becker A."/>
            <person name="Gohl D.M."/>
            <person name="Silverstein K.A.T."/>
            <person name="Koren S."/>
            <person name="Bechman K.B."/>
            <person name="Herman A."/>
            <person name="Abrahante J.E."/>
            <person name="Garbe J."/>
        </authorList>
    </citation>
    <scope>NUCLEOTIDE SEQUENCE</scope>
    <source>
        <strain evidence="2">Duluth1</strain>
        <tissue evidence="2">Whole animal</tissue>
    </source>
</reference>
<protein>
    <submittedName>
        <fullName evidence="2">Uncharacterized protein</fullName>
    </submittedName>
</protein>
<comment type="caution">
    <text evidence="2">The sequence shown here is derived from an EMBL/GenBank/DDBJ whole genome shotgun (WGS) entry which is preliminary data.</text>
</comment>
<evidence type="ECO:0000256" key="1">
    <source>
        <dbReference type="SAM" id="Coils"/>
    </source>
</evidence>
<reference evidence="2" key="1">
    <citation type="journal article" date="2019" name="bioRxiv">
        <title>The Genome of the Zebra Mussel, Dreissena polymorpha: A Resource for Invasive Species Research.</title>
        <authorList>
            <person name="McCartney M.A."/>
            <person name="Auch B."/>
            <person name="Kono T."/>
            <person name="Mallez S."/>
            <person name="Zhang Y."/>
            <person name="Obille A."/>
            <person name="Becker A."/>
            <person name="Abrahante J.E."/>
            <person name="Garbe J."/>
            <person name="Badalamenti J.P."/>
            <person name="Herman A."/>
            <person name="Mangelson H."/>
            <person name="Liachko I."/>
            <person name="Sullivan S."/>
            <person name="Sone E.D."/>
            <person name="Koren S."/>
            <person name="Silverstein K.A.T."/>
            <person name="Beckman K.B."/>
            <person name="Gohl D.M."/>
        </authorList>
    </citation>
    <scope>NUCLEOTIDE SEQUENCE</scope>
    <source>
        <strain evidence="2">Duluth1</strain>
        <tissue evidence="2">Whole animal</tissue>
    </source>
</reference>
<feature type="coiled-coil region" evidence="1">
    <location>
        <begin position="1"/>
        <end position="60"/>
    </location>
</feature>
<keyword evidence="3" id="KW-1185">Reference proteome</keyword>
<keyword evidence="1" id="KW-0175">Coiled coil</keyword>
<dbReference type="AlphaFoldDB" id="A0A9D4QQW9"/>
<proteinExistence type="predicted"/>
<name>A0A9D4QQW9_DREPO</name>
<evidence type="ECO:0000313" key="2">
    <source>
        <dbReference type="EMBL" id="KAH3840074.1"/>
    </source>
</evidence>
<evidence type="ECO:0000313" key="3">
    <source>
        <dbReference type="Proteomes" id="UP000828390"/>
    </source>
</evidence>
<gene>
    <name evidence="2" type="ORF">DPMN_113516</name>
</gene>
<dbReference type="Proteomes" id="UP000828390">
    <property type="component" value="Unassembled WGS sequence"/>
</dbReference>
<sequence>MQRLSNNLQTIDDELNEFRSKQEASIQSLEVSCTQKLQEVQELRKKINACLKALENTTLNVLGDIRTTLQTSLKKDVDNSSRLKDDLQTLSKAVNGLCHKSKKEIEFIANRKCLDKIQEIQSYLKENIVKVQSSLKFQANTDIEQYLSKQSSLGWIVESMQFLKLKMNPDETLIVKRTIEYNMAIPSDTSQIYLINSICCLSSGEVIVADVHNKKSEAVGPALQCVQSLRCVWYST</sequence>
<organism evidence="2 3">
    <name type="scientific">Dreissena polymorpha</name>
    <name type="common">Zebra mussel</name>
    <name type="synonym">Mytilus polymorpha</name>
    <dbReference type="NCBI Taxonomy" id="45954"/>
    <lineage>
        <taxon>Eukaryota</taxon>
        <taxon>Metazoa</taxon>
        <taxon>Spiralia</taxon>
        <taxon>Lophotrochozoa</taxon>
        <taxon>Mollusca</taxon>
        <taxon>Bivalvia</taxon>
        <taxon>Autobranchia</taxon>
        <taxon>Heteroconchia</taxon>
        <taxon>Euheterodonta</taxon>
        <taxon>Imparidentia</taxon>
        <taxon>Neoheterodontei</taxon>
        <taxon>Myida</taxon>
        <taxon>Dreissenoidea</taxon>
        <taxon>Dreissenidae</taxon>
        <taxon>Dreissena</taxon>
    </lineage>
</organism>
<accession>A0A9D4QQW9</accession>
<dbReference type="EMBL" id="JAIWYP010000004">
    <property type="protein sequence ID" value="KAH3840074.1"/>
    <property type="molecule type" value="Genomic_DNA"/>
</dbReference>